<protein>
    <submittedName>
        <fullName evidence="2">Uncharacterized protein</fullName>
    </submittedName>
</protein>
<accession>A0A4U1I9M5</accession>
<name>A0A4U1I9M5_9BURK</name>
<dbReference type="AlphaFoldDB" id="A0A4U1I9M5"/>
<evidence type="ECO:0000313" key="2">
    <source>
        <dbReference type="EMBL" id="TKC90182.1"/>
    </source>
</evidence>
<evidence type="ECO:0000256" key="1">
    <source>
        <dbReference type="SAM" id="MobiDB-lite"/>
    </source>
</evidence>
<organism evidence="2 3">
    <name type="scientific">Trinickia terrae</name>
    <dbReference type="NCBI Taxonomy" id="2571161"/>
    <lineage>
        <taxon>Bacteria</taxon>
        <taxon>Pseudomonadati</taxon>
        <taxon>Pseudomonadota</taxon>
        <taxon>Betaproteobacteria</taxon>
        <taxon>Burkholderiales</taxon>
        <taxon>Burkholderiaceae</taxon>
        <taxon>Trinickia</taxon>
    </lineage>
</organism>
<comment type="caution">
    <text evidence="2">The sequence shown here is derived from an EMBL/GenBank/DDBJ whole genome shotgun (WGS) entry which is preliminary data.</text>
</comment>
<evidence type="ECO:0000313" key="3">
    <source>
        <dbReference type="Proteomes" id="UP000305539"/>
    </source>
</evidence>
<reference evidence="2 3" key="1">
    <citation type="submission" date="2019-04" db="EMBL/GenBank/DDBJ databases">
        <title>Trinickia sp. 7GSK02, isolated from subtropical forest soil.</title>
        <authorList>
            <person name="Gao Z.-H."/>
            <person name="Qiu L.-H."/>
        </authorList>
    </citation>
    <scope>NUCLEOTIDE SEQUENCE [LARGE SCALE GENOMIC DNA]</scope>
    <source>
        <strain evidence="2 3">7GSK02</strain>
    </source>
</reference>
<dbReference type="EMBL" id="SWJE01000004">
    <property type="protein sequence ID" value="TKC90182.1"/>
    <property type="molecule type" value="Genomic_DNA"/>
</dbReference>
<sequence length="125" mass="14027">MSDPVLKMTTSDGQSGGHRMQRLNWAMGDVDRARRSAGLPFPFGTAILQVRDEHDTLVVHWSSAESMVVYGRFLLEAWREHGNTRVEFVMPDDVRLKLDASTQGGERTAAPSKPSREIRPMAFRG</sequence>
<proteinExistence type="predicted"/>
<keyword evidence="3" id="KW-1185">Reference proteome</keyword>
<gene>
    <name evidence="2" type="ORF">FAZ69_08525</name>
</gene>
<dbReference type="RefSeq" id="WP_136893512.1">
    <property type="nucleotide sequence ID" value="NZ_SWJE01000004.1"/>
</dbReference>
<dbReference type="Proteomes" id="UP000305539">
    <property type="component" value="Unassembled WGS sequence"/>
</dbReference>
<feature type="region of interest" description="Disordered" evidence="1">
    <location>
        <begin position="100"/>
        <end position="125"/>
    </location>
</feature>